<protein>
    <submittedName>
        <fullName evidence="1">Uncharacterized protein</fullName>
    </submittedName>
</protein>
<proteinExistence type="predicted"/>
<evidence type="ECO:0000313" key="1">
    <source>
        <dbReference type="EMBL" id="JAH61032.1"/>
    </source>
</evidence>
<dbReference type="AlphaFoldDB" id="A0A0E9U5L0"/>
<dbReference type="EMBL" id="GBXM01047545">
    <property type="protein sequence ID" value="JAH61032.1"/>
    <property type="molecule type" value="Transcribed_RNA"/>
</dbReference>
<name>A0A0E9U5L0_ANGAN</name>
<reference evidence="1" key="1">
    <citation type="submission" date="2014-11" db="EMBL/GenBank/DDBJ databases">
        <authorList>
            <person name="Amaro Gonzalez C."/>
        </authorList>
    </citation>
    <scope>NUCLEOTIDE SEQUENCE</scope>
</reference>
<reference evidence="1" key="2">
    <citation type="journal article" date="2015" name="Fish Shellfish Immunol.">
        <title>Early steps in the European eel (Anguilla anguilla)-Vibrio vulnificus interaction in the gills: Role of the RtxA13 toxin.</title>
        <authorList>
            <person name="Callol A."/>
            <person name="Pajuelo D."/>
            <person name="Ebbesson L."/>
            <person name="Teles M."/>
            <person name="MacKenzie S."/>
            <person name="Amaro C."/>
        </authorList>
    </citation>
    <scope>NUCLEOTIDE SEQUENCE</scope>
</reference>
<sequence>MMLEIVPPGQHPIMSTASACTGLTAKARESRCAVRGMSPNWHRRPTRMAQGRRR</sequence>
<accession>A0A0E9U5L0</accession>
<organism evidence="1">
    <name type="scientific">Anguilla anguilla</name>
    <name type="common">European freshwater eel</name>
    <name type="synonym">Muraena anguilla</name>
    <dbReference type="NCBI Taxonomy" id="7936"/>
    <lineage>
        <taxon>Eukaryota</taxon>
        <taxon>Metazoa</taxon>
        <taxon>Chordata</taxon>
        <taxon>Craniata</taxon>
        <taxon>Vertebrata</taxon>
        <taxon>Euteleostomi</taxon>
        <taxon>Actinopterygii</taxon>
        <taxon>Neopterygii</taxon>
        <taxon>Teleostei</taxon>
        <taxon>Anguilliformes</taxon>
        <taxon>Anguillidae</taxon>
        <taxon>Anguilla</taxon>
    </lineage>
</organism>